<dbReference type="eggNOG" id="COG3436">
    <property type="taxonomic scope" value="Bacteria"/>
</dbReference>
<dbReference type="STRING" id="485916.Dtox_1438"/>
<name>C8VVJ4_DESAS</name>
<dbReference type="AlphaFoldDB" id="C8VVJ4"/>
<dbReference type="NCBIfam" id="NF033819">
    <property type="entry name" value="IS66_TnpB"/>
    <property type="match status" value="1"/>
</dbReference>
<evidence type="ECO:0000313" key="2">
    <source>
        <dbReference type="Proteomes" id="UP000002217"/>
    </source>
</evidence>
<dbReference type="HOGENOM" id="CLU_128110_0_2_9"/>
<organism evidence="1 2">
    <name type="scientific">Desulfofarcimen acetoxidans (strain ATCC 49208 / DSM 771 / KCTC 5769 / VKM B-1644 / 5575)</name>
    <name type="common">Desulfotomaculum acetoxidans</name>
    <dbReference type="NCBI Taxonomy" id="485916"/>
    <lineage>
        <taxon>Bacteria</taxon>
        <taxon>Bacillati</taxon>
        <taxon>Bacillota</taxon>
        <taxon>Clostridia</taxon>
        <taxon>Eubacteriales</taxon>
        <taxon>Peptococcaceae</taxon>
        <taxon>Desulfofarcimen</taxon>
    </lineage>
</organism>
<dbReference type="Proteomes" id="UP000002217">
    <property type="component" value="Chromosome"/>
</dbReference>
<evidence type="ECO:0000313" key="1">
    <source>
        <dbReference type="EMBL" id="ACV62309.1"/>
    </source>
</evidence>
<dbReference type="EMBL" id="CP001720">
    <property type="protein sequence ID" value="ACV62309.1"/>
    <property type="molecule type" value="Genomic_DNA"/>
</dbReference>
<gene>
    <name evidence="1" type="ordered locus">Dtox_1438</name>
</gene>
<dbReference type="PANTHER" id="PTHR36455:SF1">
    <property type="entry name" value="BLR8292 PROTEIN"/>
    <property type="match status" value="1"/>
</dbReference>
<keyword evidence="2" id="KW-1185">Reference proteome</keyword>
<dbReference type="InterPro" id="IPR008878">
    <property type="entry name" value="Transposase_IS66_Orf2"/>
</dbReference>
<protein>
    <submittedName>
        <fullName evidence="1">IS66 Orf2 family protein</fullName>
    </submittedName>
</protein>
<proteinExistence type="predicted"/>
<sequence>MLKDITSYDGIFLACGVTDLRRSVDGLAIMVKQQFNMDPFKNHLFLFCNRSRNRLKGLSWDKNGFVLYYKRLDGAGARFKWPKKPTDVRNITVKQLQLLMEGMSIDPPRGFGEITARNFY</sequence>
<accession>C8VVJ4</accession>
<dbReference type="PANTHER" id="PTHR36455">
    <property type="match status" value="1"/>
</dbReference>
<dbReference type="RefSeq" id="WP_015757023.1">
    <property type="nucleotide sequence ID" value="NC_013216.1"/>
</dbReference>
<dbReference type="KEGG" id="dae:Dtox_1438"/>
<dbReference type="OrthoDB" id="4956084at2"/>
<dbReference type="Pfam" id="PF05717">
    <property type="entry name" value="TnpB_IS66"/>
    <property type="match status" value="1"/>
</dbReference>
<reference evidence="1 2" key="1">
    <citation type="journal article" date="2009" name="Stand. Genomic Sci.">
        <title>Complete genome sequence of Desulfotomaculum acetoxidans type strain (5575).</title>
        <authorList>
            <person name="Spring S."/>
            <person name="Lapidus A."/>
            <person name="Schroder M."/>
            <person name="Gleim D."/>
            <person name="Sims D."/>
            <person name="Meincke L."/>
            <person name="Glavina Del Rio T."/>
            <person name="Tice H."/>
            <person name="Copeland A."/>
            <person name="Cheng J.F."/>
            <person name="Lucas S."/>
            <person name="Chen F."/>
            <person name="Nolan M."/>
            <person name="Bruce D."/>
            <person name="Goodwin L."/>
            <person name="Pitluck S."/>
            <person name="Ivanova N."/>
            <person name="Mavromatis K."/>
            <person name="Mikhailova N."/>
            <person name="Pati A."/>
            <person name="Chen A."/>
            <person name="Palaniappan K."/>
            <person name="Land M."/>
            <person name="Hauser L."/>
            <person name="Chang Y.J."/>
            <person name="Jeffries C.D."/>
            <person name="Chain P."/>
            <person name="Saunders E."/>
            <person name="Brettin T."/>
            <person name="Detter J.C."/>
            <person name="Goker M."/>
            <person name="Bristow J."/>
            <person name="Eisen J.A."/>
            <person name="Markowitz V."/>
            <person name="Hugenholtz P."/>
            <person name="Kyrpides N.C."/>
            <person name="Klenk H.P."/>
            <person name="Han C."/>
        </authorList>
    </citation>
    <scope>NUCLEOTIDE SEQUENCE [LARGE SCALE GENOMIC DNA]</scope>
    <source>
        <strain evidence="2">ATCC 49208 / DSM 771 / VKM B-1644</strain>
    </source>
</reference>